<sequence>MLKHLFDYINICLILICKVLKIFVIFCYSAQWGCCGVLQRVLVNNMQYFIFVETL</sequence>
<dbReference type="Proteomes" id="UP000070687">
    <property type="component" value="Unassembled WGS sequence"/>
</dbReference>
<gene>
    <name evidence="2" type="ORF">HMPREF3208_00478</name>
</gene>
<protein>
    <submittedName>
        <fullName evidence="2">Uncharacterized protein</fullName>
    </submittedName>
</protein>
<organism evidence="2 3">
    <name type="scientific">Gardnerella vaginalis</name>
    <dbReference type="NCBI Taxonomy" id="2702"/>
    <lineage>
        <taxon>Bacteria</taxon>
        <taxon>Bacillati</taxon>
        <taxon>Actinomycetota</taxon>
        <taxon>Actinomycetes</taxon>
        <taxon>Bifidobacteriales</taxon>
        <taxon>Bifidobacteriaceae</taxon>
        <taxon>Gardnerella</taxon>
    </lineage>
</organism>
<dbReference type="PATRIC" id="fig|2702.100.peg.457"/>
<accession>A0A133NZD2</accession>
<evidence type="ECO:0000313" key="3">
    <source>
        <dbReference type="Proteomes" id="UP000070687"/>
    </source>
</evidence>
<keyword evidence="1" id="KW-0472">Membrane</keyword>
<keyword evidence="1" id="KW-1133">Transmembrane helix</keyword>
<reference evidence="2 3" key="1">
    <citation type="submission" date="2016-01" db="EMBL/GenBank/DDBJ databases">
        <authorList>
            <person name="Oliw E.H."/>
        </authorList>
    </citation>
    <scope>NUCLEOTIDE SEQUENCE [LARGE SCALE GENOMIC DNA]</scope>
    <source>
        <strain evidence="2 3">PSS_7772B</strain>
    </source>
</reference>
<comment type="caution">
    <text evidence="2">The sequence shown here is derived from an EMBL/GenBank/DDBJ whole genome shotgun (WGS) entry which is preliminary data.</text>
</comment>
<evidence type="ECO:0000256" key="1">
    <source>
        <dbReference type="SAM" id="Phobius"/>
    </source>
</evidence>
<evidence type="ECO:0000313" key="2">
    <source>
        <dbReference type="EMBL" id="KXA21655.1"/>
    </source>
</evidence>
<proteinExistence type="predicted"/>
<dbReference type="EMBL" id="LRQB01000028">
    <property type="protein sequence ID" value="KXA21655.1"/>
    <property type="molecule type" value="Genomic_DNA"/>
</dbReference>
<feature type="transmembrane region" description="Helical" evidence="1">
    <location>
        <begin position="12"/>
        <end position="32"/>
    </location>
</feature>
<name>A0A133NZD2_GARVA</name>
<dbReference type="AlphaFoldDB" id="A0A133NZD2"/>
<keyword evidence="1" id="KW-0812">Transmembrane</keyword>